<dbReference type="OrthoDB" id="9808002at2"/>
<keyword evidence="3" id="KW-0479">Metal-binding</keyword>
<keyword evidence="5" id="KW-0408">Iron</keyword>
<dbReference type="PROSITE" id="PS00595">
    <property type="entry name" value="AA_TRANSFER_CLASS_5"/>
    <property type="match status" value="1"/>
</dbReference>
<dbReference type="EMBL" id="BDUF01000046">
    <property type="protein sequence ID" value="GAX90043.1"/>
    <property type="molecule type" value="Genomic_DNA"/>
</dbReference>
<dbReference type="GO" id="GO:0051536">
    <property type="term" value="F:iron-sulfur cluster binding"/>
    <property type="evidence" value="ECO:0007669"/>
    <property type="project" value="UniProtKB-KW"/>
</dbReference>
<evidence type="ECO:0000256" key="1">
    <source>
        <dbReference type="ARBA" id="ARBA00001933"/>
    </source>
</evidence>
<comment type="cofactor">
    <cofactor evidence="1 7">
        <name>pyridoxal 5'-phosphate</name>
        <dbReference type="ChEBI" id="CHEBI:597326"/>
    </cofactor>
</comment>
<dbReference type="InterPro" id="IPR015421">
    <property type="entry name" value="PyrdxlP-dep_Trfase_major"/>
</dbReference>
<evidence type="ECO:0000256" key="4">
    <source>
        <dbReference type="ARBA" id="ARBA00022898"/>
    </source>
</evidence>
<dbReference type="Gene3D" id="3.40.640.10">
    <property type="entry name" value="Type I PLP-dependent aspartate aminotransferase-like (Major domain)"/>
    <property type="match status" value="1"/>
</dbReference>
<comment type="similarity">
    <text evidence="2">Belongs to the class-V pyridoxal-phosphate-dependent aminotransferase family. NifS/IscS subfamily.</text>
</comment>
<dbReference type="Gene3D" id="3.90.1150.10">
    <property type="entry name" value="Aspartate Aminotransferase, domain 1"/>
    <property type="match status" value="1"/>
</dbReference>
<dbReference type="NCBIfam" id="NF002806">
    <property type="entry name" value="PRK02948.1"/>
    <property type="match status" value="1"/>
</dbReference>
<dbReference type="InterPro" id="IPR020578">
    <property type="entry name" value="Aminotrans_V_PyrdxlP_BS"/>
</dbReference>
<dbReference type="GO" id="GO:0046872">
    <property type="term" value="F:metal ion binding"/>
    <property type="evidence" value="ECO:0007669"/>
    <property type="project" value="UniProtKB-KW"/>
</dbReference>
<evidence type="ECO:0000256" key="3">
    <source>
        <dbReference type="ARBA" id="ARBA00022723"/>
    </source>
</evidence>
<dbReference type="PANTHER" id="PTHR11601:SF50">
    <property type="entry name" value="CYSTEINE DESULFURASE ISCS 2-RELATED"/>
    <property type="match status" value="1"/>
</dbReference>
<evidence type="ECO:0000259" key="8">
    <source>
        <dbReference type="Pfam" id="PF00266"/>
    </source>
</evidence>
<dbReference type="SUPFAM" id="SSF53383">
    <property type="entry name" value="PLP-dependent transferases"/>
    <property type="match status" value="1"/>
</dbReference>
<dbReference type="Proteomes" id="UP000217785">
    <property type="component" value="Unassembled WGS sequence"/>
</dbReference>
<gene>
    <name evidence="9" type="ORF">EFBL_1669</name>
</gene>
<dbReference type="AlphaFoldDB" id="A0A292YMR2"/>
<keyword evidence="6" id="KW-0411">Iron-sulfur</keyword>
<evidence type="ECO:0000256" key="6">
    <source>
        <dbReference type="ARBA" id="ARBA00023014"/>
    </source>
</evidence>
<keyword evidence="10" id="KW-1185">Reference proteome</keyword>
<keyword evidence="4" id="KW-0663">Pyridoxal phosphate</keyword>
<name>A0A292YMR2_9BACL</name>
<comment type="caution">
    <text evidence="9">The sequence shown here is derived from an EMBL/GenBank/DDBJ whole genome shotgun (WGS) entry which is preliminary data.</text>
</comment>
<dbReference type="InterPro" id="IPR015422">
    <property type="entry name" value="PyrdxlP-dep_Trfase_small"/>
</dbReference>
<feature type="domain" description="Aminotransferase class V" evidence="8">
    <location>
        <begin position="5"/>
        <end position="366"/>
    </location>
</feature>
<dbReference type="GO" id="GO:0031071">
    <property type="term" value="F:cysteine desulfurase activity"/>
    <property type="evidence" value="ECO:0007669"/>
    <property type="project" value="UniProtKB-ARBA"/>
</dbReference>
<dbReference type="InterPro" id="IPR000192">
    <property type="entry name" value="Aminotrans_V_dom"/>
</dbReference>
<proteinExistence type="inferred from homology"/>
<evidence type="ECO:0000256" key="7">
    <source>
        <dbReference type="RuleBase" id="RU004504"/>
    </source>
</evidence>
<evidence type="ECO:0000313" key="10">
    <source>
        <dbReference type="Proteomes" id="UP000217785"/>
    </source>
</evidence>
<evidence type="ECO:0000313" key="9">
    <source>
        <dbReference type="EMBL" id="GAX90043.1"/>
    </source>
</evidence>
<sequence length="385" mass="42354">MTREIYLDNSATTRPYREVLEEMTDALTRYYGNPSSLHRKGLEAEERVDRVREEIARTLGARSSEVIFTSGGTEANNLAILGAARRYRQRGNHIITSSIEHACVLDAMKHLEGEGFRITYLPVDETGRVRVEDVEKALSDETILVSIMYVNNETGAIQPIKKIGTLLSSRPKTIFHTDAVQAYGKIPIRVKDDKIDMLTVSAHKLHGPKGTGALYVREGIELIPLVFGGGQEKGLRSGTENVPGIAGFGAAVKTVFPFLETNRSKMEALRNRLAESLQTTIQDVHINTSVDHAAPHIVNVSFPGVKGEVLVHALEMEGVFVSTGSACSSREKIYSHVLKAMGLSQQRLEGAIRLSLSSDTTEQDIEHTVSALARIVGDLRLLTRR</sequence>
<evidence type="ECO:0000256" key="5">
    <source>
        <dbReference type="ARBA" id="ARBA00023004"/>
    </source>
</evidence>
<reference evidence="10" key="1">
    <citation type="submission" date="2017-07" db="EMBL/GenBank/DDBJ databases">
        <title>Draft genome sequence of Effusibacillus lacus strain skLN1.</title>
        <authorList>
            <person name="Watanabe M."/>
            <person name="Kojima H."/>
            <person name="Fukui M."/>
        </authorList>
    </citation>
    <scope>NUCLEOTIDE SEQUENCE [LARGE SCALE GENOMIC DNA]</scope>
    <source>
        <strain evidence="10">skLN1</strain>
    </source>
</reference>
<dbReference type="Pfam" id="PF00266">
    <property type="entry name" value="Aminotran_5"/>
    <property type="match status" value="1"/>
</dbReference>
<organism evidence="9 10">
    <name type="scientific">Effusibacillus lacus</name>
    <dbReference type="NCBI Taxonomy" id="1348429"/>
    <lineage>
        <taxon>Bacteria</taxon>
        <taxon>Bacillati</taxon>
        <taxon>Bacillota</taxon>
        <taxon>Bacilli</taxon>
        <taxon>Bacillales</taxon>
        <taxon>Alicyclobacillaceae</taxon>
        <taxon>Effusibacillus</taxon>
    </lineage>
</organism>
<dbReference type="PANTHER" id="PTHR11601">
    <property type="entry name" value="CYSTEINE DESULFURYLASE FAMILY MEMBER"/>
    <property type="match status" value="1"/>
</dbReference>
<dbReference type="FunFam" id="3.40.640.10:FF:000084">
    <property type="entry name" value="IscS-like cysteine desulfurase"/>
    <property type="match status" value="1"/>
</dbReference>
<evidence type="ECO:0000256" key="2">
    <source>
        <dbReference type="ARBA" id="ARBA00006490"/>
    </source>
</evidence>
<dbReference type="RefSeq" id="WP_096181749.1">
    <property type="nucleotide sequence ID" value="NZ_BDUF01000046.1"/>
</dbReference>
<accession>A0A292YMR2</accession>
<protein>
    <submittedName>
        <fullName evidence="9">Cysteine desulfurase</fullName>
    </submittedName>
</protein>
<dbReference type="Gene3D" id="1.10.260.50">
    <property type="match status" value="1"/>
</dbReference>
<dbReference type="PIRSF" id="PIRSF005572">
    <property type="entry name" value="NifS"/>
    <property type="match status" value="1"/>
</dbReference>
<dbReference type="InterPro" id="IPR015424">
    <property type="entry name" value="PyrdxlP-dep_Trfase"/>
</dbReference>
<dbReference type="InterPro" id="IPR016454">
    <property type="entry name" value="Cysteine_dSase"/>
</dbReference>